<dbReference type="RefSeq" id="WP_407990565.1">
    <property type="nucleotide sequence ID" value="NZ_AP035881.2"/>
</dbReference>
<feature type="transmembrane region" description="Helical" evidence="1">
    <location>
        <begin position="44"/>
        <end position="64"/>
    </location>
</feature>
<keyword evidence="1" id="KW-0472">Membrane</keyword>
<name>A0AB33JZC4_9ACTN</name>
<gene>
    <name evidence="2" type="ORF">KCMC57_46960</name>
</gene>
<keyword evidence="1" id="KW-1133">Transmembrane helix</keyword>
<organism evidence="2">
    <name type="scientific">Kitasatospora sp. CMC57</name>
    <dbReference type="NCBI Taxonomy" id="3231513"/>
    <lineage>
        <taxon>Bacteria</taxon>
        <taxon>Bacillati</taxon>
        <taxon>Actinomycetota</taxon>
        <taxon>Actinomycetes</taxon>
        <taxon>Kitasatosporales</taxon>
        <taxon>Streptomycetaceae</taxon>
        <taxon>Kitasatospora</taxon>
    </lineage>
</organism>
<keyword evidence="1" id="KW-0812">Transmembrane</keyword>
<evidence type="ECO:0000313" key="2">
    <source>
        <dbReference type="EMBL" id="BFP48328.1"/>
    </source>
</evidence>
<reference evidence="2" key="1">
    <citation type="submission" date="2024-07" db="EMBL/GenBank/DDBJ databases">
        <title>Complete genome sequences of cellulolytic bacteria, Kitasatospora sp. CMC57 and Streptomyces sp. CMC78, isolated from Japanese agricultural soil.</title>
        <authorList>
            <person name="Hashimoto T."/>
            <person name="Ito M."/>
            <person name="Iwamoto M."/>
            <person name="Fukahori D."/>
            <person name="Shoda T."/>
            <person name="Sakoda M."/>
            <person name="Morohoshi T."/>
            <person name="Mitsuboshi M."/>
            <person name="Nishizawa T."/>
        </authorList>
    </citation>
    <scope>NUCLEOTIDE SEQUENCE</scope>
    <source>
        <strain evidence="2">CMC57</strain>
    </source>
</reference>
<sequence>MERDPVLERLFDDAVPGIDPPVAELVTGSQHLGRKLRLRRRLRIAGAALTVTALAATGTAVRWWPGGDTARQAVASAPADVTAPSSTLEPVTPEAMLQILSGVLPPDGKLTDFVGRSGRLAASGLPSQLGVVYDDGSGASELEVGIQPTQVPAPDLSCDGYQGHRSQVVSAPSCTTRVLPDGTKLQTLGSGDGRGHVYSISVHAFRPDGVHVWISAANGLSATASGATRPEPPLGTGLLEKVASSPAWQLTVEHTTTEQGRRLAAGLGAHG</sequence>
<dbReference type="AlphaFoldDB" id="A0AB33JZC4"/>
<evidence type="ECO:0000256" key="1">
    <source>
        <dbReference type="SAM" id="Phobius"/>
    </source>
</evidence>
<proteinExistence type="predicted"/>
<dbReference type="EMBL" id="AP035881">
    <property type="protein sequence ID" value="BFP48328.1"/>
    <property type="molecule type" value="Genomic_DNA"/>
</dbReference>
<protein>
    <submittedName>
        <fullName evidence="2">Uncharacterized protein</fullName>
    </submittedName>
</protein>
<accession>A0AB33JZC4</accession>